<evidence type="ECO:0000259" key="3">
    <source>
        <dbReference type="Pfam" id="PF02230"/>
    </source>
</evidence>
<dbReference type="Proteomes" id="UP000295727">
    <property type="component" value="Chromosome 2"/>
</dbReference>
<dbReference type="Pfam" id="PF02230">
    <property type="entry name" value="Abhydrolase_2"/>
    <property type="match status" value="1"/>
</dbReference>
<dbReference type="OrthoDB" id="9801763at2"/>
<evidence type="ECO:0000313" key="4">
    <source>
        <dbReference type="EMBL" id="QBQ99125.1"/>
    </source>
</evidence>
<name>A0A4P7CT40_9BURK</name>
<dbReference type="InterPro" id="IPR050565">
    <property type="entry name" value="LYPA1-2/EST-like"/>
</dbReference>
<reference evidence="4 5" key="1">
    <citation type="submission" date="2019-03" db="EMBL/GenBank/DDBJ databases">
        <title>Paraburkholderia sp. 7MH5, isolated from subtropical forest soil.</title>
        <authorList>
            <person name="Gao Z.-H."/>
            <person name="Qiu L.-H."/>
        </authorList>
    </citation>
    <scope>NUCLEOTIDE SEQUENCE [LARGE SCALE GENOMIC DNA]</scope>
    <source>
        <strain evidence="4 5">7MH5</strain>
    </source>
</reference>
<dbReference type="SUPFAM" id="SSF53474">
    <property type="entry name" value="alpha/beta-Hydrolases"/>
    <property type="match status" value="1"/>
</dbReference>
<dbReference type="PANTHER" id="PTHR10655">
    <property type="entry name" value="LYSOPHOSPHOLIPASE-RELATED"/>
    <property type="match status" value="1"/>
</dbReference>
<evidence type="ECO:0000256" key="1">
    <source>
        <dbReference type="ARBA" id="ARBA00006499"/>
    </source>
</evidence>
<dbReference type="PANTHER" id="PTHR10655:SF17">
    <property type="entry name" value="LYSOPHOSPHOLIPASE-LIKE PROTEIN 1"/>
    <property type="match status" value="1"/>
</dbReference>
<accession>A0A4P7CT40</accession>
<proteinExistence type="inferred from homology"/>
<dbReference type="AlphaFoldDB" id="A0A4P7CT40"/>
<dbReference type="InterPro" id="IPR029058">
    <property type="entry name" value="AB_hydrolase_fold"/>
</dbReference>
<dbReference type="Gene3D" id="3.40.50.1820">
    <property type="entry name" value="alpha/beta hydrolase"/>
    <property type="match status" value="1"/>
</dbReference>
<dbReference type="KEGG" id="ppai:E1956_18065"/>
<comment type="similarity">
    <text evidence="1">Belongs to the AB hydrolase superfamily. AB hydrolase 2 family.</text>
</comment>
<gene>
    <name evidence="4" type="ORF">E1956_18065</name>
</gene>
<organism evidence="4 5">
    <name type="scientific">Paraburkholderia pallida</name>
    <dbReference type="NCBI Taxonomy" id="2547399"/>
    <lineage>
        <taxon>Bacteria</taxon>
        <taxon>Pseudomonadati</taxon>
        <taxon>Pseudomonadota</taxon>
        <taxon>Betaproteobacteria</taxon>
        <taxon>Burkholderiales</taxon>
        <taxon>Burkholderiaceae</taxon>
        <taxon>Paraburkholderia</taxon>
    </lineage>
</organism>
<evidence type="ECO:0000256" key="2">
    <source>
        <dbReference type="ARBA" id="ARBA00022801"/>
    </source>
</evidence>
<protein>
    <submittedName>
        <fullName evidence="4">Hydrolase</fullName>
    </submittedName>
</protein>
<evidence type="ECO:0000313" key="5">
    <source>
        <dbReference type="Proteomes" id="UP000295727"/>
    </source>
</evidence>
<dbReference type="RefSeq" id="WP_134751568.1">
    <property type="nucleotide sequence ID" value="NZ_CP038149.1"/>
</dbReference>
<feature type="domain" description="Phospholipase/carboxylesterase/thioesterase" evidence="3">
    <location>
        <begin position="15"/>
        <end position="200"/>
    </location>
</feature>
<dbReference type="GO" id="GO:0016787">
    <property type="term" value="F:hydrolase activity"/>
    <property type="evidence" value="ECO:0007669"/>
    <property type="project" value="UniProtKB-KW"/>
</dbReference>
<sequence>MSWTQFDGGWRLAPAEGAARALVVLLHGVGSNARDLMPLADAWRGALPGVAFASLDGNEPFDGGFGGRQWFTLRDVNETNRAARVAAAAPVLEKRLADELAHWGLGFDRLALVGFSQGSIMSLYHVATQSEGAAAVVAYAGRLVTPVVAKSLTPLTLVHGEDDEVIPVLELERAAAAFSDAGFPVAAFALPGVGHTITAQGAMLGRDALVRALG</sequence>
<dbReference type="EMBL" id="CP038149">
    <property type="protein sequence ID" value="QBQ99125.1"/>
    <property type="molecule type" value="Genomic_DNA"/>
</dbReference>
<keyword evidence="2 4" id="KW-0378">Hydrolase</keyword>
<dbReference type="InterPro" id="IPR003140">
    <property type="entry name" value="PLipase/COase/thioEstase"/>
</dbReference>
<keyword evidence="5" id="KW-1185">Reference proteome</keyword>